<dbReference type="GO" id="GO:0000156">
    <property type="term" value="F:phosphorelay response regulator activity"/>
    <property type="evidence" value="ECO:0007669"/>
    <property type="project" value="TreeGrafter"/>
</dbReference>
<dbReference type="GO" id="GO:0030295">
    <property type="term" value="F:protein kinase activator activity"/>
    <property type="evidence" value="ECO:0007669"/>
    <property type="project" value="TreeGrafter"/>
</dbReference>
<keyword evidence="3" id="KW-0808">Transferase</keyword>
<dbReference type="EMBL" id="VJXY01000032">
    <property type="protein sequence ID" value="MBD6618852.1"/>
    <property type="molecule type" value="Genomic_DNA"/>
</dbReference>
<dbReference type="InterPro" id="IPR050351">
    <property type="entry name" value="BphY/WalK/GraS-like"/>
</dbReference>
<dbReference type="Proteomes" id="UP001165986">
    <property type="component" value="Unassembled WGS sequence"/>
</dbReference>
<feature type="domain" description="Histidine kinase" evidence="6">
    <location>
        <begin position="40"/>
        <end position="121"/>
    </location>
</feature>
<dbReference type="PANTHER" id="PTHR42878">
    <property type="entry name" value="TWO-COMPONENT HISTIDINE KINASE"/>
    <property type="match status" value="1"/>
</dbReference>
<evidence type="ECO:0000313" key="7">
    <source>
        <dbReference type="EMBL" id="MBD6618852.1"/>
    </source>
</evidence>
<protein>
    <recommendedName>
        <fullName evidence="2">histidine kinase</fullName>
        <ecNumber evidence="2">2.7.13.3</ecNumber>
    </recommendedName>
</protein>
<evidence type="ECO:0000256" key="4">
    <source>
        <dbReference type="ARBA" id="ARBA00022777"/>
    </source>
</evidence>
<evidence type="ECO:0000256" key="2">
    <source>
        <dbReference type="ARBA" id="ARBA00012438"/>
    </source>
</evidence>
<dbReference type="GO" id="GO:0004673">
    <property type="term" value="F:protein histidine kinase activity"/>
    <property type="evidence" value="ECO:0007669"/>
    <property type="project" value="UniProtKB-EC"/>
</dbReference>
<dbReference type="SUPFAM" id="SSF55874">
    <property type="entry name" value="ATPase domain of HSP90 chaperone/DNA topoisomerase II/histidine kinase"/>
    <property type="match status" value="1"/>
</dbReference>
<dbReference type="InterPro" id="IPR005467">
    <property type="entry name" value="His_kinase_dom"/>
</dbReference>
<reference evidence="7" key="1">
    <citation type="submission" date="2019-07" db="EMBL/GenBank/DDBJ databases">
        <title>Toxilogical consequences of a new and cryptic species of cyanobacteria (Komarekiella delphini-convector) recovered from the epidermis of a bottlenose dolphin and 1500 ft. in the air.</title>
        <authorList>
            <person name="Brown A.O."/>
            <person name="Dvorak P."/>
            <person name="Villanueva C.D."/>
            <person name="Foss A.J."/>
            <person name="Garvey A.D."/>
            <person name="Gibson Q.A."/>
            <person name="Johansen J.R."/>
            <person name="Casamatta D.A."/>
        </authorList>
    </citation>
    <scope>NUCLEOTIDE SEQUENCE</scope>
    <source>
        <strain evidence="7">SJRDD-AB1</strain>
    </source>
</reference>
<dbReference type="InterPro" id="IPR036890">
    <property type="entry name" value="HATPase_C_sf"/>
</dbReference>
<dbReference type="InterPro" id="IPR004358">
    <property type="entry name" value="Sig_transdc_His_kin-like_C"/>
</dbReference>
<dbReference type="RefSeq" id="WP_191760054.1">
    <property type="nucleotide sequence ID" value="NZ_VJXY01000032.1"/>
</dbReference>
<evidence type="ECO:0000313" key="8">
    <source>
        <dbReference type="Proteomes" id="UP001165986"/>
    </source>
</evidence>
<dbReference type="PRINTS" id="PR00344">
    <property type="entry name" value="BCTRLSENSOR"/>
</dbReference>
<sequence length="123" mass="13785">MSHDLRSPLGCIYSFGKLLQKKLDSNLYTPAIAHKPKLPSAAPTSDEVVLFVQDNGAGFDIKDRERPFQVFQRLHPQEEFAGTGVGLTNVQRIIHRHGGYTWAEGEIDRGATFYFSLPKQQAL</sequence>
<evidence type="ECO:0000256" key="3">
    <source>
        <dbReference type="ARBA" id="ARBA00022679"/>
    </source>
</evidence>
<keyword evidence="5" id="KW-0902">Two-component regulatory system</keyword>
<dbReference type="SMART" id="SM00387">
    <property type="entry name" value="HATPase_c"/>
    <property type="match status" value="1"/>
</dbReference>
<keyword evidence="8" id="KW-1185">Reference proteome</keyword>
<dbReference type="InterPro" id="IPR003594">
    <property type="entry name" value="HATPase_dom"/>
</dbReference>
<evidence type="ECO:0000259" key="6">
    <source>
        <dbReference type="PROSITE" id="PS50109"/>
    </source>
</evidence>
<organism evidence="7 8">
    <name type="scientific">Komarekiella delphini-convector SJRDD-AB1</name>
    <dbReference type="NCBI Taxonomy" id="2593771"/>
    <lineage>
        <taxon>Bacteria</taxon>
        <taxon>Bacillati</taxon>
        <taxon>Cyanobacteriota</taxon>
        <taxon>Cyanophyceae</taxon>
        <taxon>Nostocales</taxon>
        <taxon>Nostocaceae</taxon>
        <taxon>Komarekiella</taxon>
        <taxon>Komarekiella delphini-convector</taxon>
    </lineage>
</organism>
<name>A0AA40VT57_9NOST</name>
<comment type="caution">
    <text evidence="7">The sequence shown here is derived from an EMBL/GenBank/DDBJ whole genome shotgun (WGS) entry which is preliminary data.</text>
</comment>
<evidence type="ECO:0000256" key="1">
    <source>
        <dbReference type="ARBA" id="ARBA00000085"/>
    </source>
</evidence>
<dbReference type="Gene3D" id="3.30.565.10">
    <property type="entry name" value="Histidine kinase-like ATPase, C-terminal domain"/>
    <property type="match status" value="1"/>
</dbReference>
<dbReference type="PROSITE" id="PS50109">
    <property type="entry name" value="HIS_KIN"/>
    <property type="match status" value="1"/>
</dbReference>
<dbReference type="Pfam" id="PF02518">
    <property type="entry name" value="HATPase_c"/>
    <property type="match status" value="1"/>
</dbReference>
<gene>
    <name evidence="7" type="ORF">FNW02_24260</name>
</gene>
<evidence type="ECO:0000256" key="5">
    <source>
        <dbReference type="ARBA" id="ARBA00023012"/>
    </source>
</evidence>
<dbReference type="AlphaFoldDB" id="A0AA40VT57"/>
<dbReference type="PANTHER" id="PTHR42878:SF15">
    <property type="entry name" value="BACTERIOPHYTOCHROME"/>
    <property type="match status" value="1"/>
</dbReference>
<proteinExistence type="predicted"/>
<accession>A0AA40VT57</accession>
<dbReference type="GO" id="GO:0007234">
    <property type="term" value="P:osmosensory signaling via phosphorelay pathway"/>
    <property type="evidence" value="ECO:0007669"/>
    <property type="project" value="TreeGrafter"/>
</dbReference>
<comment type="catalytic activity">
    <reaction evidence="1">
        <text>ATP + protein L-histidine = ADP + protein N-phospho-L-histidine.</text>
        <dbReference type="EC" id="2.7.13.3"/>
    </reaction>
</comment>
<keyword evidence="4" id="KW-0418">Kinase</keyword>
<dbReference type="EC" id="2.7.13.3" evidence="2"/>